<dbReference type="AlphaFoldDB" id="A0A2G9QBA3"/>
<feature type="region of interest" description="Disordered" evidence="1">
    <location>
        <begin position="26"/>
        <end position="50"/>
    </location>
</feature>
<evidence type="ECO:0000313" key="2">
    <source>
        <dbReference type="EMBL" id="PIO12877.1"/>
    </source>
</evidence>
<keyword evidence="3" id="KW-1185">Reference proteome</keyword>
<organism evidence="2 3">
    <name type="scientific">Aquarana catesbeiana</name>
    <name type="common">American bullfrog</name>
    <name type="synonym">Rana catesbeiana</name>
    <dbReference type="NCBI Taxonomy" id="8400"/>
    <lineage>
        <taxon>Eukaryota</taxon>
        <taxon>Metazoa</taxon>
        <taxon>Chordata</taxon>
        <taxon>Craniata</taxon>
        <taxon>Vertebrata</taxon>
        <taxon>Euteleostomi</taxon>
        <taxon>Amphibia</taxon>
        <taxon>Batrachia</taxon>
        <taxon>Anura</taxon>
        <taxon>Neobatrachia</taxon>
        <taxon>Ranoidea</taxon>
        <taxon>Ranidae</taxon>
        <taxon>Aquarana</taxon>
    </lineage>
</organism>
<dbReference type="Proteomes" id="UP000228934">
    <property type="component" value="Unassembled WGS sequence"/>
</dbReference>
<sequence>MWQKHQPFGYHMHNKAFNVQPLSPLARAPKSHKKGAQICPSSSSLPTSVCPCDTESLPFSSLH</sequence>
<proteinExistence type="predicted"/>
<reference evidence="3" key="1">
    <citation type="journal article" date="2017" name="Nat. Commun.">
        <title>The North American bullfrog draft genome provides insight into hormonal regulation of long noncoding RNA.</title>
        <authorList>
            <person name="Hammond S.A."/>
            <person name="Warren R.L."/>
            <person name="Vandervalk B.P."/>
            <person name="Kucuk E."/>
            <person name="Khan H."/>
            <person name="Gibb E.A."/>
            <person name="Pandoh P."/>
            <person name="Kirk H."/>
            <person name="Zhao Y."/>
            <person name="Jones M."/>
            <person name="Mungall A.J."/>
            <person name="Coope R."/>
            <person name="Pleasance S."/>
            <person name="Moore R.A."/>
            <person name="Holt R.A."/>
            <person name="Round J.M."/>
            <person name="Ohora S."/>
            <person name="Walle B.V."/>
            <person name="Veldhoen N."/>
            <person name="Helbing C.C."/>
            <person name="Birol I."/>
        </authorList>
    </citation>
    <scope>NUCLEOTIDE SEQUENCE [LARGE SCALE GENOMIC DNA]</scope>
</reference>
<gene>
    <name evidence="2" type="ORF">AB205_0129790</name>
</gene>
<dbReference type="EMBL" id="KZ060064">
    <property type="protein sequence ID" value="PIO12877.1"/>
    <property type="molecule type" value="Genomic_DNA"/>
</dbReference>
<evidence type="ECO:0000256" key="1">
    <source>
        <dbReference type="SAM" id="MobiDB-lite"/>
    </source>
</evidence>
<name>A0A2G9QBA3_AQUCT</name>
<evidence type="ECO:0000313" key="3">
    <source>
        <dbReference type="Proteomes" id="UP000228934"/>
    </source>
</evidence>
<protein>
    <submittedName>
        <fullName evidence="2">Uncharacterized protein</fullName>
    </submittedName>
</protein>
<accession>A0A2G9QBA3</accession>